<dbReference type="Gene3D" id="3.30.10.10">
    <property type="entry name" value="Trypsin Inhibitor V, subunit A"/>
    <property type="match status" value="1"/>
</dbReference>
<dbReference type="EMBL" id="JABWRP010000003">
    <property type="protein sequence ID" value="MBC3469990.1"/>
    <property type="molecule type" value="Genomic_DNA"/>
</dbReference>
<keyword evidence="3" id="KW-1185">Reference proteome</keyword>
<evidence type="ECO:0000313" key="3">
    <source>
        <dbReference type="Proteomes" id="UP000628137"/>
    </source>
</evidence>
<evidence type="ECO:0008006" key="4">
    <source>
        <dbReference type="Google" id="ProtNLM"/>
    </source>
</evidence>
<dbReference type="RefSeq" id="WP_186601479.1">
    <property type="nucleotide sequence ID" value="NZ_JABWRP020000003.1"/>
</dbReference>
<dbReference type="Proteomes" id="UP000628137">
    <property type="component" value="Unassembled WGS sequence"/>
</dbReference>
<name>A0A923GIL7_9PSED</name>
<reference evidence="1 3" key="1">
    <citation type="journal article" date="2020" name="Microorganisms">
        <title>Reliable Identification of Environmental Pseudomonas Isolates Using the rpoD Gene.</title>
        <authorList>
            <consortium name="The Broad Institute Genome Sequencing Platform"/>
            <person name="Girard L."/>
            <person name="Lood C."/>
            <person name="Rokni-Zadeh H."/>
            <person name="van Noort V."/>
            <person name="Lavigne R."/>
            <person name="De Mot R."/>
        </authorList>
    </citation>
    <scope>NUCLEOTIDE SEQUENCE</scope>
    <source>
        <strain evidence="1 3">RW4S2</strain>
    </source>
</reference>
<dbReference type="EMBL" id="JABWRP020000003">
    <property type="protein sequence ID" value="MBV4540509.1"/>
    <property type="molecule type" value="Genomic_DNA"/>
</dbReference>
<gene>
    <name evidence="2" type="ORF">HU738_005550</name>
    <name evidence="1" type="ORF">HU738_05425</name>
</gene>
<protein>
    <recommendedName>
        <fullName evidence="4">Peptidase inhibitor I78 family protein</fullName>
    </recommendedName>
</protein>
<accession>A0A923GIL7</accession>
<evidence type="ECO:0000313" key="2">
    <source>
        <dbReference type="EMBL" id="MBV4540509.1"/>
    </source>
</evidence>
<proteinExistence type="predicted"/>
<dbReference type="AlphaFoldDB" id="A0A923GIL7"/>
<reference evidence="2" key="3">
    <citation type="submission" date="2021-06" db="EMBL/GenBank/DDBJ databases">
        <title>Updating the genus Pseudomonas: Description of 43 new species and partition of the Pseudomonas putida group.</title>
        <authorList>
            <person name="Girard L."/>
            <person name="Lood C."/>
            <person name="Vandamme P."/>
            <person name="Rokni-Zadeh H."/>
            <person name="Van Noort V."/>
            <person name="Hofte M."/>
            <person name="Lavigne R."/>
            <person name="De Mot R."/>
        </authorList>
    </citation>
    <scope>NUCLEOTIDE SEQUENCE</scope>
    <source>
        <strain evidence="2">RW4S2</strain>
    </source>
</reference>
<evidence type="ECO:0000313" key="1">
    <source>
        <dbReference type="EMBL" id="MBC3469990.1"/>
    </source>
</evidence>
<sequence>MNNDEILQTLAHLIGTRYEPSVKHIITQLTGRPRVVGPNEISTREYDITRIHINTDANQLIQGFTFN</sequence>
<organism evidence="1">
    <name type="scientific">Pseudomonas vlassakiae</name>
    <dbReference type="NCBI Taxonomy" id="485888"/>
    <lineage>
        <taxon>Bacteria</taxon>
        <taxon>Pseudomonadati</taxon>
        <taxon>Pseudomonadota</taxon>
        <taxon>Gammaproteobacteria</taxon>
        <taxon>Pseudomonadales</taxon>
        <taxon>Pseudomonadaceae</taxon>
        <taxon>Pseudomonas</taxon>
    </lineage>
</organism>
<comment type="caution">
    <text evidence="1">The sequence shown here is derived from an EMBL/GenBank/DDBJ whole genome shotgun (WGS) entry which is preliminary data.</text>
</comment>
<reference evidence="1" key="2">
    <citation type="submission" date="2020-07" db="EMBL/GenBank/DDBJ databases">
        <authorList>
            <person name="Lood C."/>
            <person name="Girard L."/>
        </authorList>
    </citation>
    <scope>NUCLEOTIDE SEQUENCE</scope>
    <source>
        <strain evidence="1">RW4S2</strain>
    </source>
</reference>